<feature type="compositionally biased region" description="Polar residues" evidence="2">
    <location>
        <begin position="737"/>
        <end position="753"/>
    </location>
</feature>
<accession>A0A0P8ZIR1</accession>
<gene>
    <name evidence="3" type="primary">Dana\GF21686</name>
    <name evidence="3" type="synonym">dana_GLEANR_5523</name>
    <name evidence="3" type="ORF">GF21686</name>
</gene>
<evidence type="ECO:0000256" key="1">
    <source>
        <dbReference type="SAM" id="Coils"/>
    </source>
</evidence>
<feature type="compositionally biased region" description="Acidic residues" evidence="2">
    <location>
        <begin position="135"/>
        <end position="144"/>
    </location>
</feature>
<dbReference type="EMBL" id="CH902641">
    <property type="protein sequence ID" value="KPU74678.1"/>
    <property type="molecule type" value="Genomic_DNA"/>
</dbReference>
<feature type="compositionally biased region" description="Polar residues" evidence="2">
    <location>
        <begin position="71"/>
        <end position="91"/>
    </location>
</feature>
<feature type="region of interest" description="Disordered" evidence="2">
    <location>
        <begin position="71"/>
        <end position="180"/>
    </location>
</feature>
<feature type="compositionally biased region" description="Low complexity" evidence="2">
    <location>
        <begin position="832"/>
        <end position="845"/>
    </location>
</feature>
<feature type="compositionally biased region" description="Low complexity" evidence="2">
    <location>
        <begin position="92"/>
        <end position="113"/>
    </location>
</feature>
<sequence length="894" mass="100457">MDSTSEVLEACIHSPNSTLDNDANITKDITSDEYNTLKNDTELKTTDELIIKPLENILTVDTDTIQLSEEPQINNIKETSSTRIENNNSKIDSSLGSDNENNSSSGNTTSLLGKASDEEKKLVEVTKVDEHEMPTETESDEDGTECLKENTTDDEKCIPESYKSEHVQINSPKEEDPIEKSKAEAKLFSENLKIDVKSEIDLPKNEDPIEKSKAEAKLFSENLKIDVKSEIDLPKNEDPIEESMAEAKLISENEKIAVLSEINSTKNEDPLEKSMAQAKLIFENEQIAVKSEINSPKNEDPMEKSMAQAKLIFENEKIAVKSEINSPKNEDPMDESKAEAKEIFENEKIAVKSEIHSPKNENDYNKQIKHIISDIDVSIRAQMEIAKLKAEEQKLIDKQNELTQYIQQQQQLAQELSLQNQVKIKKLQQMPVLEAEKQPKLLECNSNTLYKDQINPSKTVDLRKIFTPATDTKEILPKNRKLYASSAFYSPTLHPTVEDQVELARRISHSLSDISNQTSKGQSMYVNRKKRSLKWVHEGSAQDYQQHQLRPATSPNILPAYSDAAKHRVLLNIHQNQVIKKYSKPGLKFVTSPWEAALQTGSASSAFLEPCKNETTTTPYYSENGAKDLTDNIQRTQHDNLVFNQETEKKSEIASSLSSHSINVPSNTQRNLAYIPNVAQGWGGRNVKLPKGLFIPKEISLSSYAPPPEIYQNQHKFEPVPILNIYSFEDPNTHNTRSAFPLNETNGSTNSYQKGPKEVKITSQVTFSPSQLSSDKIARFEHVDKSSQKNSIQQYLTARPKTNVRNASPTPFGVAFNKSATRSPNSISSFGTTLSHPSTTPSTRSGQFYNSKASSLLHQGPTSKAHAHGWDAKNSQEDYWCSPQQHENLPYTDF</sequence>
<dbReference type="GeneID" id="6504358"/>
<feature type="compositionally biased region" description="Basic and acidic residues" evidence="2">
    <location>
        <begin position="115"/>
        <end position="134"/>
    </location>
</feature>
<dbReference type="Proteomes" id="UP000007801">
    <property type="component" value="Unassembled WGS sequence"/>
</dbReference>
<protein>
    <submittedName>
        <fullName evidence="3">Uncharacterized protein, isoform E</fullName>
    </submittedName>
</protein>
<reference evidence="3 4" key="1">
    <citation type="journal article" date="2007" name="Nature">
        <title>Evolution of genes and genomes on the Drosophila phylogeny.</title>
        <authorList>
            <consortium name="Drosophila 12 Genomes Consortium"/>
            <person name="Clark A.G."/>
            <person name="Eisen M.B."/>
            <person name="Smith D.R."/>
            <person name="Bergman C.M."/>
            <person name="Oliver B."/>
            <person name="Markow T.A."/>
            <person name="Kaufman T.C."/>
            <person name="Kellis M."/>
            <person name="Gelbart W."/>
            <person name="Iyer V.N."/>
            <person name="Pollard D.A."/>
            <person name="Sackton T.B."/>
            <person name="Larracuente A.M."/>
            <person name="Singh N.D."/>
            <person name="Abad J.P."/>
            <person name="Abt D.N."/>
            <person name="Adryan B."/>
            <person name="Aguade M."/>
            <person name="Akashi H."/>
            <person name="Anderson W.W."/>
            <person name="Aquadro C.F."/>
            <person name="Ardell D.H."/>
            <person name="Arguello R."/>
            <person name="Artieri C.G."/>
            <person name="Barbash D.A."/>
            <person name="Barker D."/>
            <person name="Barsanti P."/>
            <person name="Batterham P."/>
            <person name="Batzoglou S."/>
            <person name="Begun D."/>
            <person name="Bhutkar A."/>
            <person name="Blanco E."/>
            <person name="Bosak S.A."/>
            <person name="Bradley R.K."/>
            <person name="Brand A.D."/>
            <person name="Brent M.R."/>
            <person name="Brooks A.N."/>
            <person name="Brown R.H."/>
            <person name="Butlin R.K."/>
            <person name="Caggese C."/>
            <person name="Calvi B.R."/>
            <person name="Bernardo de Carvalho A."/>
            <person name="Caspi A."/>
            <person name="Castrezana S."/>
            <person name="Celniker S.E."/>
            <person name="Chang J.L."/>
            <person name="Chapple C."/>
            <person name="Chatterji S."/>
            <person name="Chinwalla A."/>
            <person name="Civetta A."/>
            <person name="Clifton S.W."/>
            <person name="Comeron J.M."/>
            <person name="Costello J.C."/>
            <person name="Coyne J.A."/>
            <person name="Daub J."/>
            <person name="David R.G."/>
            <person name="Delcher A.L."/>
            <person name="Delehaunty K."/>
            <person name="Do C.B."/>
            <person name="Ebling H."/>
            <person name="Edwards K."/>
            <person name="Eickbush T."/>
            <person name="Evans J.D."/>
            <person name="Filipski A."/>
            <person name="Findeiss S."/>
            <person name="Freyhult E."/>
            <person name="Fulton L."/>
            <person name="Fulton R."/>
            <person name="Garcia A.C."/>
            <person name="Gardiner A."/>
            <person name="Garfield D.A."/>
            <person name="Garvin B.E."/>
            <person name="Gibson G."/>
            <person name="Gilbert D."/>
            <person name="Gnerre S."/>
            <person name="Godfrey J."/>
            <person name="Good R."/>
            <person name="Gotea V."/>
            <person name="Gravely B."/>
            <person name="Greenberg A.J."/>
            <person name="Griffiths-Jones S."/>
            <person name="Gross S."/>
            <person name="Guigo R."/>
            <person name="Gustafson E.A."/>
            <person name="Haerty W."/>
            <person name="Hahn M.W."/>
            <person name="Halligan D.L."/>
            <person name="Halpern A.L."/>
            <person name="Halter G.M."/>
            <person name="Han M.V."/>
            <person name="Heger A."/>
            <person name="Hillier L."/>
            <person name="Hinrichs A.S."/>
            <person name="Holmes I."/>
            <person name="Hoskins R.A."/>
            <person name="Hubisz M.J."/>
            <person name="Hultmark D."/>
            <person name="Huntley M.A."/>
            <person name="Jaffe D.B."/>
            <person name="Jagadeeshan S."/>
            <person name="Jeck W.R."/>
            <person name="Johnson J."/>
            <person name="Jones C.D."/>
            <person name="Jordan W.C."/>
            <person name="Karpen G.H."/>
            <person name="Kataoka E."/>
            <person name="Keightley P.D."/>
            <person name="Kheradpour P."/>
            <person name="Kirkness E.F."/>
            <person name="Koerich L.B."/>
            <person name="Kristiansen K."/>
            <person name="Kudrna D."/>
            <person name="Kulathinal R.J."/>
            <person name="Kumar S."/>
            <person name="Kwok R."/>
            <person name="Lander E."/>
            <person name="Langley C.H."/>
            <person name="Lapoint R."/>
            <person name="Lazzaro B.P."/>
            <person name="Lee S.J."/>
            <person name="Levesque L."/>
            <person name="Li R."/>
            <person name="Lin C.F."/>
            <person name="Lin M.F."/>
            <person name="Lindblad-Toh K."/>
            <person name="Llopart A."/>
            <person name="Long M."/>
            <person name="Low L."/>
            <person name="Lozovsky E."/>
            <person name="Lu J."/>
            <person name="Luo M."/>
            <person name="Machado C.A."/>
            <person name="Makalowski W."/>
            <person name="Marzo M."/>
            <person name="Matsuda M."/>
            <person name="Matzkin L."/>
            <person name="McAllister B."/>
            <person name="McBride C.S."/>
            <person name="McKernan B."/>
            <person name="McKernan K."/>
            <person name="Mendez-Lago M."/>
            <person name="Minx P."/>
            <person name="Mollenhauer M.U."/>
            <person name="Montooth K."/>
            <person name="Mount S.M."/>
            <person name="Mu X."/>
            <person name="Myers E."/>
            <person name="Negre B."/>
            <person name="Newfeld S."/>
            <person name="Nielsen R."/>
            <person name="Noor M.A."/>
            <person name="O'Grady P."/>
            <person name="Pachter L."/>
            <person name="Papaceit M."/>
            <person name="Parisi M.J."/>
            <person name="Parisi M."/>
            <person name="Parts L."/>
            <person name="Pedersen J.S."/>
            <person name="Pesole G."/>
            <person name="Phillippy A.M."/>
            <person name="Ponting C.P."/>
            <person name="Pop M."/>
            <person name="Porcelli D."/>
            <person name="Powell J.R."/>
            <person name="Prohaska S."/>
            <person name="Pruitt K."/>
            <person name="Puig M."/>
            <person name="Quesneville H."/>
            <person name="Ram K.R."/>
            <person name="Rand D."/>
            <person name="Rasmussen M.D."/>
            <person name="Reed L.K."/>
            <person name="Reenan R."/>
            <person name="Reily A."/>
            <person name="Remington K.A."/>
            <person name="Rieger T.T."/>
            <person name="Ritchie M.G."/>
            <person name="Robin C."/>
            <person name="Rogers Y.H."/>
            <person name="Rohde C."/>
            <person name="Rozas J."/>
            <person name="Rubenfield M.J."/>
            <person name="Ruiz A."/>
            <person name="Russo S."/>
            <person name="Salzberg S.L."/>
            <person name="Sanchez-Gracia A."/>
            <person name="Saranga D.J."/>
            <person name="Sato H."/>
            <person name="Schaeffer S.W."/>
            <person name="Schatz M.C."/>
            <person name="Schlenke T."/>
            <person name="Schwartz R."/>
            <person name="Segarra C."/>
            <person name="Singh R.S."/>
            <person name="Sirot L."/>
            <person name="Sirota M."/>
            <person name="Sisneros N.B."/>
            <person name="Smith C.D."/>
            <person name="Smith T.F."/>
            <person name="Spieth J."/>
            <person name="Stage D.E."/>
            <person name="Stark A."/>
            <person name="Stephan W."/>
            <person name="Strausberg R.L."/>
            <person name="Strempel S."/>
            <person name="Sturgill D."/>
            <person name="Sutton G."/>
            <person name="Sutton G.G."/>
            <person name="Tao W."/>
            <person name="Teichmann S."/>
            <person name="Tobari Y.N."/>
            <person name="Tomimura Y."/>
            <person name="Tsolas J.M."/>
            <person name="Valente V.L."/>
            <person name="Venter E."/>
            <person name="Venter J.C."/>
            <person name="Vicario S."/>
            <person name="Vieira F.G."/>
            <person name="Vilella A.J."/>
            <person name="Villasante A."/>
            <person name="Walenz B."/>
            <person name="Wang J."/>
            <person name="Wasserman M."/>
            <person name="Watts T."/>
            <person name="Wilson D."/>
            <person name="Wilson R.K."/>
            <person name="Wing R.A."/>
            <person name="Wolfner M.F."/>
            <person name="Wong A."/>
            <person name="Wong G.K."/>
            <person name="Wu C.I."/>
            <person name="Wu G."/>
            <person name="Yamamoto D."/>
            <person name="Yang H.P."/>
            <person name="Yang S.P."/>
            <person name="Yorke J.A."/>
            <person name="Yoshida K."/>
            <person name="Zdobnov E."/>
            <person name="Zhang P."/>
            <person name="Zhang Y."/>
            <person name="Zimin A.V."/>
            <person name="Baldwin J."/>
            <person name="Abdouelleil A."/>
            <person name="Abdulkadir J."/>
            <person name="Abebe A."/>
            <person name="Abera B."/>
            <person name="Abreu J."/>
            <person name="Acer S.C."/>
            <person name="Aftuck L."/>
            <person name="Alexander A."/>
            <person name="An P."/>
            <person name="Anderson E."/>
            <person name="Anderson S."/>
            <person name="Arachi H."/>
            <person name="Azer M."/>
            <person name="Bachantsang P."/>
            <person name="Barry A."/>
            <person name="Bayul T."/>
            <person name="Berlin A."/>
            <person name="Bessette D."/>
            <person name="Bloom T."/>
            <person name="Blye J."/>
            <person name="Boguslavskiy L."/>
            <person name="Bonnet C."/>
            <person name="Boukhgalter B."/>
            <person name="Bourzgui I."/>
            <person name="Brown A."/>
            <person name="Cahill P."/>
            <person name="Channer S."/>
            <person name="Cheshatsang Y."/>
            <person name="Chuda L."/>
            <person name="Citroen M."/>
            <person name="Collymore A."/>
            <person name="Cooke P."/>
            <person name="Costello M."/>
            <person name="D'Aco K."/>
            <person name="Daza R."/>
            <person name="De Haan G."/>
            <person name="DeGray S."/>
            <person name="DeMaso C."/>
            <person name="Dhargay N."/>
            <person name="Dooley K."/>
            <person name="Dooley E."/>
            <person name="Doricent M."/>
            <person name="Dorje P."/>
            <person name="Dorjee K."/>
            <person name="Dupes A."/>
            <person name="Elong R."/>
            <person name="Falk J."/>
            <person name="Farina A."/>
            <person name="Faro S."/>
            <person name="Ferguson D."/>
            <person name="Fisher S."/>
            <person name="Foley C.D."/>
            <person name="Franke A."/>
            <person name="Friedrich D."/>
            <person name="Gadbois L."/>
            <person name="Gearin G."/>
            <person name="Gearin C.R."/>
            <person name="Giannoukos G."/>
            <person name="Goode T."/>
            <person name="Graham J."/>
            <person name="Grandbois E."/>
            <person name="Grewal S."/>
            <person name="Gyaltsen K."/>
            <person name="Hafez N."/>
            <person name="Hagos B."/>
            <person name="Hall J."/>
            <person name="Henson C."/>
            <person name="Hollinger A."/>
            <person name="Honan T."/>
            <person name="Huard M.D."/>
            <person name="Hughes L."/>
            <person name="Hurhula B."/>
            <person name="Husby M.E."/>
            <person name="Kamat A."/>
            <person name="Kanga B."/>
            <person name="Kashin S."/>
            <person name="Khazanovich D."/>
            <person name="Kisner P."/>
            <person name="Lance K."/>
            <person name="Lara M."/>
            <person name="Lee W."/>
            <person name="Lennon N."/>
            <person name="Letendre F."/>
            <person name="LeVine R."/>
            <person name="Lipovsky A."/>
            <person name="Liu X."/>
            <person name="Liu J."/>
            <person name="Liu S."/>
            <person name="Lokyitsang T."/>
            <person name="Lokyitsang Y."/>
            <person name="Lubonja R."/>
            <person name="Lui A."/>
            <person name="MacDonald P."/>
            <person name="Magnisalis V."/>
            <person name="Maru K."/>
            <person name="Matthews C."/>
            <person name="McCusker W."/>
            <person name="McDonough S."/>
            <person name="Mehta T."/>
            <person name="Meldrim J."/>
            <person name="Meneus L."/>
            <person name="Mihai O."/>
            <person name="Mihalev A."/>
            <person name="Mihova T."/>
            <person name="Mittelman R."/>
            <person name="Mlenga V."/>
            <person name="Montmayeur A."/>
            <person name="Mulrain L."/>
            <person name="Navidi A."/>
            <person name="Naylor J."/>
            <person name="Negash T."/>
            <person name="Nguyen T."/>
            <person name="Nguyen N."/>
            <person name="Nicol R."/>
            <person name="Norbu C."/>
            <person name="Norbu N."/>
            <person name="Novod N."/>
            <person name="O'Neill B."/>
            <person name="Osman S."/>
            <person name="Markiewicz E."/>
            <person name="Oyono O.L."/>
            <person name="Patti C."/>
            <person name="Phunkhang P."/>
            <person name="Pierre F."/>
            <person name="Priest M."/>
            <person name="Raghuraman S."/>
            <person name="Rege F."/>
            <person name="Reyes R."/>
            <person name="Rise C."/>
            <person name="Rogov P."/>
            <person name="Ross K."/>
            <person name="Ryan E."/>
            <person name="Settipalli S."/>
            <person name="Shea T."/>
            <person name="Sherpa N."/>
            <person name="Shi L."/>
            <person name="Shih D."/>
            <person name="Sparrow T."/>
            <person name="Spaulding J."/>
            <person name="Stalker J."/>
            <person name="Stange-Thomann N."/>
            <person name="Stavropoulos S."/>
            <person name="Stone C."/>
            <person name="Strader C."/>
            <person name="Tesfaye S."/>
            <person name="Thomson T."/>
            <person name="Thoulutsang Y."/>
            <person name="Thoulutsang D."/>
            <person name="Topham K."/>
            <person name="Topping I."/>
            <person name="Tsamla T."/>
            <person name="Vassiliev H."/>
            <person name="Vo A."/>
            <person name="Wangchuk T."/>
            <person name="Wangdi T."/>
            <person name="Weiand M."/>
            <person name="Wilkinson J."/>
            <person name="Wilson A."/>
            <person name="Yadav S."/>
            <person name="Young G."/>
            <person name="Yu Q."/>
            <person name="Zembek L."/>
            <person name="Zhong D."/>
            <person name="Zimmer A."/>
            <person name="Zwirko Z."/>
            <person name="Jaffe D.B."/>
            <person name="Alvarez P."/>
            <person name="Brockman W."/>
            <person name="Butler J."/>
            <person name="Chin C."/>
            <person name="Gnerre S."/>
            <person name="Grabherr M."/>
            <person name="Kleber M."/>
            <person name="Mauceli E."/>
            <person name="MacCallum I."/>
        </authorList>
    </citation>
    <scope>NUCLEOTIDE SEQUENCE [LARGE SCALE GENOMIC DNA]</scope>
    <source>
        <strain evidence="4">Tucson 14024-0371.13</strain>
    </source>
</reference>
<evidence type="ECO:0000256" key="2">
    <source>
        <dbReference type="SAM" id="MobiDB-lite"/>
    </source>
</evidence>
<evidence type="ECO:0000313" key="3">
    <source>
        <dbReference type="EMBL" id="KPU74678.1"/>
    </source>
</evidence>
<proteinExistence type="predicted"/>
<organism evidence="3 4">
    <name type="scientific">Drosophila ananassae</name>
    <name type="common">Fruit fly</name>
    <dbReference type="NCBI Taxonomy" id="7217"/>
    <lineage>
        <taxon>Eukaryota</taxon>
        <taxon>Metazoa</taxon>
        <taxon>Ecdysozoa</taxon>
        <taxon>Arthropoda</taxon>
        <taxon>Hexapoda</taxon>
        <taxon>Insecta</taxon>
        <taxon>Pterygota</taxon>
        <taxon>Neoptera</taxon>
        <taxon>Endopterygota</taxon>
        <taxon>Diptera</taxon>
        <taxon>Brachycera</taxon>
        <taxon>Muscomorpha</taxon>
        <taxon>Ephydroidea</taxon>
        <taxon>Drosophilidae</taxon>
        <taxon>Drosophila</taxon>
        <taxon>Sophophora</taxon>
    </lineage>
</organism>
<feature type="compositionally biased region" description="Polar residues" evidence="2">
    <location>
        <begin position="818"/>
        <end position="831"/>
    </location>
</feature>
<keyword evidence="4" id="KW-1185">Reference proteome</keyword>
<name>A0A0P8ZIR1_DROAN</name>
<evidence type="ECO:0000313" key="4">
    <source>
        <dbReference type="Proteomes" id="UP000007801"/>
    </source>
</evidence>
<dbReference type="AlphaFoldDB" id="A0A0P8ZIR1"/>
<dbReference type="OrthoDB" id="300641at2759"/>
<keyword evidence="1" id="KW-0175">Coiled coil</keyword>
<feature type="coiled-coil region" evidence="1">
    <location>
        <begin position="388"/>
        <end position="415"/>
    </location>
</feature>
<feature type="region of interest" description="Disordered" evidence="2">
    <location>
        <begin position="803"/>
        <end position="848"/>
    </location>
</feature>
<feature type="compositionally biased region" description="Basic and acidic residues" evidence="2">
    <location>
        <begin position="145"/>
        <end position="180"/>
    </location>
</feature>
<feature type="region of interest" description="Disordered" evidence="2">
    <location>
        <begin position="737"/>
        <end position="756"/>
    </location>
</feature>